<proteinExistence type="predicted"/>
<dbReference type="RefSeq" id="WP_009039130.1">
    <property type="nucleotide sequence ID" value="NZ_FNRP01000006.1"/>
</dbReference>
<evidence type="ECO:0000313" key="9">
    <source>
        <dbReference type="Proteomes" id="UP000487596"/>
    </source>
</evidence>
<dbReference type="EMBL" id="FOUM01000007">
    <property type="protein sequence ID" value="SFM61207.1"/>
    <property type="molecule type" value="Genomic_DNA"/>
</dbReference>
<dbReference type="Proteomes" id="UP000183040">
    <property type="component" value="Unassembled WGS sequence"/>
</dbReference>
<dbReference type="CDD" id="cd04194">
    <property type="entry name" value="GT8_A4GalT_like"/>
    <property type="match status" value="1"/>
</dbReference>
<dbReference type="EMBL" id="FNRP01000006">
    <property type="protein sequence ID" value="SEA45329.1"/>
    <property type="molecule type" value="Genomic_DNA"/>
</dbReference>
<dbReference type="AlphaFoldDB" id="A0A174G2V5"/>
<evidence type="ECO:0000256" key="1">
    <source>
        <dbReference type="ARBA" id="ARBA00022676"/>
    </source>
</evidence>
<sequence length="311" mass="36541">MKNIICGIDDKYYQHCGAMLVSLFKHNDDTFHVYILSLELTGEHKKLLKELVESYQNHVYIIDIDRKLIENFPMKDTDYPSLATYLRLFIPQLLPLNVEKALYIDSDIIFNGDISDLYNCDIANYALAGMEDAPHRQPERLGYPIEDLYFNAGFLLLNIKYLRDINFVDMALSYIRDCHHKIVLHDQDVLNALLHGRVRFVPIKWNMLDCFYKNPPFISEKHKSELGTSRKSPVTIHFSGPLKPWHHGCLHPLREEYFKYSKLIPWGCIKKQYGYVFTVYRFPVSLFVWLGATPERAIKISRKLGFKMREK</sequence>
<evidence type="ECO:0000313" key="5">
    <source>
        <dbReference type="EMBL" id="SEA45329.1"/>
    </source>
</evidence>
<dbReference type="InterPro" id="IPR050748">
    <property type="entry name" value="Glycosyltrans_8_dom-fam"/>
</dbReference>
<dbReference type="Gene3D" id="3.90.550.10">
    <property type="entry name" value="Spore Coat Polysaccharide Biosynthesis Protein SpsA, Chain A"/>
    <property type="match status" value="1"/>
</dbReference>
<dbReference type="GO" id="GO:0016757">
    <property type="term" value="F:glycosyltransferase activity"/>
    <property type="evidence" value="ECO:0007669"/>
    <property type="project" value="UniProtKB-KW"/>
</dbReference>
<evidence type="ECO:0000313" key="7">
    <source>
        <dbReference type="Proteomes" id="UP000183040"/>
    </source>
</evidence>
<dbReference type="InterPro" id="IPR029044">
    <property type="entry name" value="Nucleotide-diphossugar_trans"/>
</dbReference>
<dbReference type="GO" id="GO:0046872">
    <property type="term" value="F:metal ion binding"/>
    <property type="evidence" value="ECO:0007669"/>
    <property type="project" value="UniProtKB-KW"/>
</dbReference>
<keyword evidence="2 6" id="KW-0808">Transferase</keyword>
<evidence type="ECO:0000256" key="2">
    <source>
        <dbReference type="ARBA" id="ARBA00022679"/>
    </source>
</evidence>
<evidence type="ECO:0000256" key="3">
    <source>
        <dbReference type="ARBA" id="ARBA00022723"/>
    </source>
</evidence>
<dbReference type="PANTHER" id="PTHR13778">
    <property type="entry name" value="GLYCOSYLTRANSFERASE 8 DOMAIN-CONTAINING PROTEIN"/>
    <property type="match status" value="1"/>
</dbReference>
<keyword evidence="1" id="KW-0328">Glycosyltransferase</keyword>
<evidence type="ECO:0000313" key="4">
    <source>
        <dbReference type="EMBL" id="KAB6135396.1"/>
    </source>
</evidence>
<dbReference type="SUPFAM" id="SSF53448">
    <property type="entry name" value="Nucleotide-diphospho-sugar transferases"/>
    <property type="match status" value="1"/>
</dbReference>
<dbReference type="EMBL" id="WDEH01000030">
    <property type="protein sequence ID" value="KAB6135396.1"/>
    <property type="molecule type" value="Genomic_DNA"/>
</dbReference>
<keyword evidence="3" id="KW-0479">Metal-binding</keyword>
<organism evidence="6 8">
    <name type="scientific">Bacteroides xylanisolvens</name>
    <dbReference type="NCBI Taxonomy" id="371601"/>
    <lineage>
        <taxon>Bacteria</taxon>
        <taxon>Pseudomonadati</taxon>
        <taxon>Bacteroidota</taxon>
        <taxon>Bacteroidia</taxon>
        <taxon>Bacteroidales</taxon>
        <taxon>Bacteroidaceae</taxon>
        <taxon>Bacteroides</taxon>
    </lineage>
</organism>
<reference evidence="4 9" key="2">
    <citation type="journal article" date="2019" name="Nat. Med.">
        <title>A library of human gut bacterial isolates paired with longitudinal multiomics data enables mechanistic microbiome research.</title>
        <authorList>
            <person name="Poyet M."/>
            <person name="Groussin M."/>
            <person name="Gibbons S.M."/>
            <person name="Avila-Pacheco J."/>
            <person name="Jiang X."/>
            <person name="Kearney S.M."/>
            <person name="Perrotta A.R."/>
            <person name="Berdy B."/>
            <person name="Zhao S."/>
            <person name="Lieberman T.D."/>
            <person name="Swanson P.K."/>
            <person name="Smith M."/>
            <person name="Roesemann S."/>
            <person name="Alexander J.E."/>
            <person name="Rich S.A."/>
            <person name="Livny J."/>
            <person name="Vlamakis H."/>
            <person name="Clish C."/>
            <person name="Bullock K."/>
            <person name="Deik A."/>
            <person name="Scott J."/>
            <person name="Pierce K.A."/>
            <person name="Xavier R.J."/>
            <person name="Alm E.J."/>
        </authorList>
    </citation>
    <scope>NUCLEOTIDE SEQUENCE [LARGE SCALE GENOMIC DNA]</scope>
    <source>
        <strain evidence="4 9">BIOML-A62</strain>
    </source>
</reference>
<dbReference type="InterPro" id="IPR002495">
    <property type="entry name" value="Glyco_trans_8"/>
</dbReference>
<dbReference type="PANTHER" id="PTHR13778:SF47">
    <property type="entry name" value="LIPOPOLYSACCHARIDE 1,3-GALACTOSYLTRANSFERASE"/>
    <property type="match status" value="1"/>
</dbReference>
<evidence type="ECO:0000313" key="8">
    <source>
        <dbReference type="Proteomes" id="UP000183766"/>
    </source>
</evidence>
<protein>
    <submittedName>
        <fullName evidence="5">Glycosyl transferase family 8</fullName>
    </submittedName>
    <submittedName>
        <fullName evidence="4">Glycosyltransferase family 8 protein</fullName>
    </submittedName>
    <submittedName>
        <fullName evidence="6">Lipopolysaccharide biosynthesis protein, LPS:glycosyltransferase</fullName>
    </submittedName>
</protein>
<accession>A0A174G2V5</accession>
<dbReference type="Proteomes" id="UP000487596">
    <property type="component" value="Unassembled WGS sequence"/>
</dbReference>
<name>A0A174G2V5_9BACE</name>
<dbReference type="Pfam" id="PF01501">
    <property type="entry name" value="Glyco_transf_8"/>
    <property type="match status" value="1"/>
</dbReference>
<gene>
    <name evidence="4" type="ORF">GA424_16690</name>
    <name evidence="5" type="ORF">SAMN04487924_106151</name>
    <name evidence="6" type="ORF">SAMN05216250_107129</name>
</gene>
<evidence type="ECO:0000313" key="6">
    <source>
        <dbReference type="EMBL" id="SFM61207.1"/>
    </source>
</evidence>
<reference evidence="7 8" key="1">
    <citation type="submission" date="2016-10" db="EMBL/GenBank/DDBJ databases">
        <authorList>
            <person name="de Groot N.N."/>
        </authorList>
    </citation>
    <scope>NUCLEOTIDE SEQUENCE [LARGE SCALE GENOMIC DNA]</scope>
    <source>
        <strain evidence="6 8">NLAE-zl-C202</strain>
        <strain evidence="5 7">NLAE-zl-G339</strain>
    </source>
</reference>
<dbReference type="Proteomes" id="UP000183766">
    <property type="component" value="Unassembled WGS sequence"/>
</dbReference>